<proteinExistence type="predicted"/>
<feature type="region of interest" description="Disordered" evidence="1">
    <location>
        <begin position="109"/>
        <end position="174"/>
    </location>
</feature>
<sequence>MNLEQEKETDFGGASESQKRRIIYFSNGETLEEDSSDEEDSAPHREPFTDTKDPAQLSWREYSWFLWMKFGKKSLRTCDFLGEKLANLVGLNAAKYQYAVDEYHRDKKEGLRHRGSDEAPVVEEGAERMQLSSQKNTDYGTTSSLRAAGPRASSLHTKHRTAGSHNKGYLEDEQ</sequence>
<evidence type="ECO:0000313" key="2">
    <source>
        <dbReference type="EMBL" id="KAG7460761.1"/>
    </source>
</evidence>
<feature type="region of interest" description="Disordered" evidence="1">
    <location>
        <begin position="1"/>
        <end position="53"/>
    </location>
</feature>
<accession>A0A9D3PI97</accession>
<organism evidence="2 3">
    <name type="scientific">Megalops atlanticus</name>
    <name type="common">Tarpon</name>
    <name type="synonym">Clupea gigantea</name>
    <dbReference type="NCBI Taxonomy" id="7932"/>
    <lineage>
        <taxon>Eukaryota</taxon>
        <taxon>Metazoa</taxon>
        <taxon>Chordata</taxon>
        <taxon>Craniata</taxon>
        <taxon>Vertebrata</taxon>
        <taxon>Euteleostomi</taxon>
        <taxon>Actinopterygii</taxon>
        <taxon>Neopterygii</taxon>
        <taxon>Teleostei</taxon>
        <taxon>Elopiformes</taxon>
        <taxon>Megalopidae</taxon>
        <taxon>Megalops</taxon>
    </lineage>
</organism>
<dbReference type="AlphaFoldDB" id="A0A9D3PI97"/>
<gene>
    <name evidence="2" type="ORF">MATL_G00202220</name>
</gene>
<evidence type="ECO:0008006" key="4">
    <source>
        <dbReference type="Google" id="ProtNLM"/>
    </source>
</evidence>
<dbReference type="OrthoDB" id="45963at2759"/>
<dbReference type="EMBL" id="JAFDVH010000018">
    <property type="protein sequence ID" value="KAG7460761.1"/>
    <property type="molecule type" value="Genomic_DNA"/>
</dbReference>
<protein>
    <recommendedName>
        <fullName evidence="4">Protein FAM177A1</fullName>
    </recommendedName>
</protein>
<comment type="caution">
    <text evidence="2">The sequence shown here is derived from an EMBL/GenBank/DDBJ whole genome shotgun (WGS) entry which is preliminary data.</text>
</comment>
<evidence type="ECO:0000256" key="1">
    <source>
        <dbReference type="SAM" id="MobiDB-lite"/>
    </source>
</evidence>
<dbReference type="PANTHER" id="PTHR31206">
    <property type="entry name" value="LP10445P"/>
    <property type="match status" value="1"/>
</dbReference>
<feature type="compositionally biased region" description="Acidic residues" evidence="1">
    <location>
        <begin position="30"/>
        <end position="40"/>
    </location>
</feature>
<dbReference type="Pfam" id="PF14774">
    <property type="entry name" value="FAM177"/>
    <property type="match status" value="1"/>
</dbReference>
<name>A0A9D3PI97_MEGAT</name>
<keyword evidence="3" id="KW-1185">Reference proteome</keyword>
<dbReference type="PANTHER" id="PTHR31206:SF9">
    <property type="entry name" value="PROTEIN FAM177B"/>
    <property type="match status" value="1"/>
</dbReference>
<dbReference type="InterPro" id="IPR028260">
    <property type="entry name" value="FAM177"/>
</dbReference>
<reference evidence="2" key="1">
    <citation type="submission" date="2021-01" db="EMBL/GenBank/DDBJ databases">
        <authorList>
            <person name="Zahm M."/>
            <person name="Roques C."/>
            <person name="Cabau C."/>
            <person name="Klopp C."/>
            <person name="Donnadieu C."/>
            <person name="Jouanno E."/>
            <person name="Lampietro C."/>
            <person name="Louis A."/>
            <person name="Herpin A."/>
            <person name="Echchiki A."/>
            <person name="Berthelot C."/>
            <person name="Parey E."/>
            <person name="Roest-Crollius H."/>
            <person name="Braasch I."/>
            <person name="Postlethwait J."/>
            <person name="Bobe J."/>
            <person name="Montfort J."/>
            <person name="Bouchez O."/>
            <person name="Begum T."/>
            <person name="Mejri S."/>
            <person name="Adams A."/>
            <person name="Chen W.-J."/>
            <person name="Guiguen Y."/>
        </authorList>
    </citation>
    <scope>NUCLEOTIDE SEQUENCE</scope>
    <source>
        <strain evidence="2">YG-15Mar2019-1</strain>
        <tissue evidence="2">Brain</tissue>
    </source>
</reference>
<feature type="compositionally biased region" description="Basic and acidic residues" evidence="1">
    <location>
        <begin position="41"/>
        <end position="53"/>
    </location>
</feature>
<evidence type="ECO:0000313" key="3">
    <source>
        <dbReference type="Proteomes" id="UP001046870"/>
    </source>
</evidence>
<feature type="compositionally biased region" description="Polar residues" evidence="1">
    <location>
        <begin position="130"/>
        <end position="145"/>
    </location>
</feature>
<feature type="compositionally biased region" description="Basic and acidic residues" evidence="1">
    <location>
        <begin position="1"/>
        <end position="10"/>
    </location>
</feature>
<dbReference type="Proteomes" id="UP001046870">
    <property type="component" value="Chromosome 18"/>
</dbReference>